<feature type="domain" description="N-acetyltransferase" evidence="1">
    <location>
        <begin position="65"/>
        <end position="158"/>
    </location>
</feature>
<gene>
    <name evidence="2" type="ORF">SAMN06265795_12832</name>
</gene>
<reference evidence="2 3" key="1">
    <citation type="submission" date="2017-06" db="EMBL/GenBank/DDBJ databases">
        <authorList>
            <person name="Kim H.J."/>
            <person name="Triplett B.A."/>
        </authorList>
    </citation>
    <scope>NUCLEOTIDE SEQUENCE [LARGE SCALE GENOMIC DNA]</scope>
    <source>
        <strain evidence="2 3">U15</strain>
    </source>
</reference>
<protein>
    <recommendedName>
        <fullName evidence="1">N-acetyltransferase domain-containing protein</fullName>
    </recommendedName>
</protein>
<evidence type="ECO:0000259" key="1">
    <source>
        <dbReference type="Pfam" id="PF00583"/>
    </source>
</evidence>
<proteinExistence type="predicted"/>
<dbReference type="InterPro" id="IPR016181">
    <property type="entry name" value="Acyl_CoA_acyltransferase"/>
</dbReference>
<dbReference type="Gene3D" id="3.40.630.30">
    <property type="match status" value="1"/>
</dbReference>
<dbReference type="Proteomes" id="UP000198284">
    <property type="component" value="Unassembled WGS sequence"/>
</dbReference>
<dbReference type="AlphaFoldDB" id="A0A239M110"/>
<evidence type="ECO:0000313" key="2">
    <source>
        <dbReference type="EMBL" id="SNT35654.1"/>
    </source>
</evidence>
<organism evidence="2 3">
    <name type="scientific">Noviherbaspirillum humi</name>
    <dbReference type="NCBI Taxonomy" id="1688639"/>
    <lineage>
        <taxon>Bacteria</taxon>
        <taxon>Pseudomonadati</taxon>
        <taxon>Pseudomonadota</taxon>
        <taxon>Betaproteobacteria</taxon>
        <taxon>Burkholderiales</taxon>
        <taxon>Oxalobacteraceae</taxon>
        <taxon>Noviherbaspirillum</taxon>
    </lineage>
</organism>
<keyword evidence="3" id="KW-1185">Reference proteome</keyword>
<dbReference type="OrthoDB" id="9801669at2"/>
<dbReference type="InterPro" id="IPR000182">
    <property type="entry name" value="GNAT_dom"/>
</dbReference>
<dbReference type="SUPFAM" id="SSF55729">
    <property type="entry name" value="Acyl-CoA N-acyltransferases (Nat)"/>
    <property type="match status" value="1"/>
</dbReference>
<dbReference type="EMBL" id="FZOT01000028">
    <property type="protein sequence ID" value="SNT35654.1"/>
    <property type="molecule type" value="Genomic_DNA"/>
</dbReference>
<name>A0A239M110_9BURK</name>
<accession>A0A239M110</accession>
<dbReference type="RefSeq" id="WP_143131450.1">
    <property type="nucleotide sequence ID" value="NZ_FZOT01000028.1"/>
</dbReference>
<dbReference type="GO" id="GO:0016747">
    <property type="term" value="F:acyltransferase activity, transferring groups other than amino-acyl groups"/>
    <property type="evidence" value="ECO:0007669"/>
    <property type="project" value="InterPro"/>
</dbReference>
<sequence length="226" mass="24024">MQDSTQIDEASQAAPVPCARWDGFEICFEGYGWALPRPGAMMAGEENGRFADICGDDIQGIADTGWQFLAEPVCFTAVADGKVTACAWAAPMQTEDGGVGCNLSYAVDADHEGRGLAKLLTCLAFLACDQLHPEMDFANIESRADNLPSAALARSLGFLHCPEEDFSMPVAGGNEVDFLCFRIDTGALRAASHQALENRNLHGLLALIRANTPASTTHESNADGTP</sequence>
<dbReference type="Pfam" id="PF00583">
    <property type="entry name" value="Acetyltransf_1"/>
    <property type="match status" value="1"/>
</dbReference>
<evidence type="ECO:0000313" key="3">
    <source>
        <dbReference type="Proteomes" id="UP000198284"/>
    </source>
</evidence>